<feature type="compositionally biased region" description="Polar residues" evidence="1">
    <location>
        <begin position="8"/>
        <end position="26"/>
    </location>
</feature>
<dbReference type="EMBL" id="ASPP01003344">
    <property type="protein sequence ID" value="ETO33504.1"/>
    <property type="molecule type" value="Genomic_DNA"/>
</dbReference>
<protein>
    <submittedName>
        <fullName evidence="2">Uncharacterized protein</fullName>
    </submittedName>
</protein>
<accession>X6P5Y9</accession>
<organism evidence="2 3">
    <name type="scientific">Reticulomyxa filosa</name>
    <dbReference type="NCBI Taxonomy" id="46433"/>
    <lineage>
        <taxon>Eukaryota</taxon>
        <taxon>Sar</taxon>
        <taxon>Rhizaria</taxon>
        <taxon>Retaria</taxon>
        <taxon>Foraminifera</taxon>
        <taxon>Monothalamids</taxon>
        <taxon>Reticulomyxidae</taxon>
        <taxon>Reticulomyxa</taxon>
    </lineage>
</organism>
<feature type="compositionally biased region" description="Low complexity" evidence="1">
    <location>
        <begin position="31"/>
        <end position="40"/>
    </location>
</feature>
<name>X6P5Y9_RETFI</name>
<reference evidence="2 3" key="1">
    <citation type="journal article" date="2013" name="Curr. Biol.">
        <title>The Genome of the Foraminiferan Reticulomyxa filosa.</title>
        <authorList>
            <person name="Glockner G."/>
            <person name="Hulsmann N."/>
            <person name="Schleicher M."/>
            <person name="Noegel A.A."/>
            <person name="Eichinger L."/>
            <person name="Gallinger C."/>
            <person name="Pawlowski J."/>
            <person name="Sierra R."/>
            <person name="Euteneuer U."/>
            <person name="Pillet L."/>
            <person name="Moustafa A."/>
            <person name="Platzer M."/>
            <person name="Groth M."/>
            <person name="Szafranski K."/>
            <person name="Schliwa M."/>
        </authorList>
    </citation>
    <scope>NUCLEOTIDE SEQUENCE [LARGE SCALE GENOMIC DNA]</scope>
</reference>
<proteinExistence type="predicted"/>
<feature type="region of interest" description="Disordered" evidence="1">
    <location>
        <begin position="1"/>
        <end position="40"/>
    </location>
</feature>
<evidence type="ECO:0000313" key="3">
    <source>
        <dbReference type="Proteomes" id="UP000023152"/>
    </source>
</evidence>
<dbReference type="AlphaFoldDB" id="X6P5Y9"/>
<gene>
    <name evidence="2" type="ORF">RFI_03598</name>
</gene>
<evidence type="ECO:0000256" key="1">
    <source>
        <dbReference type="SAM" id="MobiDB-lite"/>
    </source>
</evidence>
<sequence>MPIIQGHCSVNNTQHRTKPTKSAINRRNTETSSSSDIDSTICHKHANPKTIVKDKNMHQVPQSVIPYEYVIVTPKPNVIVNNKIQIRVKRVKDPLKLSICEIGSKNFDLNLLIEVINNMSSLKIDPDQESHRDSVLHDLLQLGGVYEVNQLNQFNAFEFLDICGLVERDSSESQCHLCGKRGELNQSLMYLNHQFFKQKKIANSLDFCFDSA</sequence>
<evidence type="ECO:0000313" key="2">
    <source>
        <dbReference type="EMBL" id="ETO33504.1"/>
    </source>
</evidence>
<keyword evidence="3" id="KW-1185">Reference proteome</keyword>
<dbReference type="Proteomes" id="UP000023152">
    <property type="component" value="Unassembled WGS sequence"/>
</dbReference>
<comment type="caution">
    <text evidence="2">The sequence shown here is derived from an EMBL/GenBank/DDBJ whole genome shotgun (WGS) entry which is preliminary data.</text>
</comment>